<evidence type="ECO:0000259" key="5">
    <source>
        <dbReference type="Pfam" id="PF00700"/>
    </source>
</evidence>
<dbReference type="Pfam" id="PF00700">
    <property type="entry name" value="Flagellin_C"/>
    <property type="match status" value="1"/>
</dbReference>
<reference evidence="6" key="2">
    <citation type="journal article" date="2021" name="Microbiome">
        <title>Successional dynamics and alternative stable states in a saline activated sludge microbial community over 9 years.</title>
        <authorList>
            <person name="Wang Y."/>
            <person name="Ye J."/>
            <person name="Ju F."/>
            <person name="Liu L."/>
            <person name="Boyd J.A."/>
            <person name="Deng Y."/>
            <person name="Parks D.H."/>
            <person name="Jiang X."/>
            <person name="Yin X."/>
            <person name="Woodcroft B.J."/>
            <person name="Tyson G.W."/>
            <person name="Hugenholtz P."/>
            <person name="Polz M.F."/>
            <person name="Zhang T."/>
        </authorList>
    </citation>
    <scope>NUCLEOTIDE SEQUENCE</scope>
    <source>
        <strain evidence="6">HKST-UBA02</strain>
    </source>
</reference>
<dbReference type="PANTHER" id="PTHR42792:SF2">
    <property type="entry name" value="FLAGELLIN"/>
    <property type="match status" value="1"/>
</dbReference>
<protein>
    <recommendedName>
        <fullName evidence="3">Flagellin</fullName>
    </recommendedName>
</protein>
<dbReference type="GO" id="GO:0005576">
    <property type="term" value="C:extracellular region"/>
    <property type="evidence" value="ECO:0007669"/>
    <property type="project" value="UniProtKB-SubCell"/>
</dbReference>
<organism evidence="6 7">
    <name type="scientific">Eiseniibacteriota bacterium</name>
    <dbReference type="NCBI Taxonomy" id="2212470"/>
    <lineage>
        <taxon>Bacteria</taxon>
        <taxon>Candidatus Eiseniibacteriota</taxon>
    </lineage>
</organism>
<dbReference type="InterPro" id="IPR046358">
    <property type="entry name" value="Flagellin_C"/>
</dbReference>
<evidence type="ECO:0000256" key="1">
    <source>
        <dbReference type="ARBA" id="ARBA00005709"/>
    </source>
</evidence>
<evidence type="ECO:0000256" key="3">
    <source>
        <dbReference type="RuleBase" id="RU362073"/>
    </source>
</evidence>
<keyword evidence="6" id="KW-0966">Cell projection</keyword>
<dbReference type="AlphaFoldDB" id="A0A956N885"/>
<evidence type="ECO:0000313" key="6">
    <source>
        <dbReference type="EMBL" id="MCA9754449.1"/>
    </source>
</evidence>
<feature type="domain" description="Flagellin C-terminal" evidence="5">
    <location>
        <begin position="193"/>
        <end position="278"/>
    </location>
</feature>
<accession>A0A956N885</accession>
<dbReference type="SUPFAM" id="SSF64518">
    <property type="entry name" value="Phase 1 flagellin"/>
    <property type="match status" value="1"/>
</dbReference>
<evidence type="ECO:0000259" key="4">
    <source>
        <dbReference type="Pfam" id="PF00669"/>
    </source>
</evidence>
<evidence type="ECO:0000313" key="7">
    <source>
        <dbReference type="Proteomes" id="UP000739538"/>
    </source>
</evidence>
<dbReference type="InterPro" id="IPR001029">
    <property type="entry name" value="Flagellin_N"/>
</dbReference>
<comment type="caution">
    <text evidence="6">The sequence shown here is derived from an EMBL/GenBank/DDBJ whole genome shotgun (WGS) entry which is preliminary data.</text>
</comment>
<dbReference type="GO" id="GO:0009288">
    <property type="term" value="C:bacterial-type flagellum"/>
    <property type="evidence" value="ECO:0007669"/>
    <property type="project" value="UniProtKB-SubCell"/>
</dbReference>
<dbReference type="Gene3D" id="6.10.10.10">
    <property type="entry name" value="Flagellar export chaperone, C-terminal domain"/>
    <property type="match status" value="1"/>
</dbReference>
<dbReference type="EMBL" id="JAGQHS010000004">
    <property type="protein sequence ID" value="MCA9754449.1"/>
    <property type="molecule type" value="Genomic_DNA"/>
</dbReference>
<dbReference type="GO" id="GO:0005198">
    <property type="term" value="F:structural molecule activity"/>
    <property type="evidence" value="ECO:0007669"/>
    <property type="project" value="UniProtKB-UniRule"/>
</dbReference>
<reference evidence="6" key="1">
    <citation type="submission" date="2020-04" db="EMBL/GenBank/DDBJ databases">
        <authorList>
            <person name="Zhang T."/>
        </authorList>
    </citation>
    <scope>NUCLEOTIDE SEQUENCE</scope>
    <source>
        <strain evidence="6">HKST-UBA02</strain>
    </source>
</reference>
<name>A0A956N885_UNCEI</name>
<comment type="function">
    <text evidence="3">Flagellin is the subunit protein which polymerizes to form the filaments of bacterial flagella.</text>
</comment>
<dbReference type="PRINTS" id="PR00207">
    <property type="entry name" value="FLAGELLIN"/>
</dbReference>
<proteinExistence type="inferred from homology"/>
<dbReference type="Proteomes" id="UP000739538">
    <property type="component" value="Unassembled WGS sequence"/>
</dbReference>
<keyword evidence="2 3" id="KW-0975">Bacterial flagellum</keyword>
<dbReference type="Pfam" id="PF00669">
    <property type="entry name" value="Flagellin_N"/>
    <property type="match status" value="1"/>
</dbReference>
<dbReference type="InterPro" id="IPR001492">
    <property type="entry name" value="Flagellin"/>
</dbReference>
<gene>
    <name evidence="6" type="ORF">KDA27_01500</name>
</gene>
<evidence type="ECO:0000256" key="2">
    <source>
        <dbReference type="ARBA" id="ARBA00023143"/>
    </source>
</evidence>
<sequence length="279" mass="29887">MAVSDLTRIRSNIQGLNILGTLRDVNNDVAMHQLRLGTGKRINSAGDDPAGLSISTKLDARNRILNSVFDNIGQAKNLLGVAEGGLLSINDILVSMGEKVVTAANDTLGTEERQAISRQLVQLVAEIDDIATDTEFNGVKLLSSSTTFNFQTAARSGTEYTSQAFTPTDLGMSNLVALTGSDVIDSTNANDYLDEIDAAISTVSSALTNLGSLINRFTIKESNVSVAQINTEAAFSRIRNADLAKEQLELTKMQILQQTSTAMLSQANVNSQSILTLFR</sequence>
<keyword evidence="6" id="KW-0969">Cilium</keyword>
<comment type="subcellular location">
    <subcellularLocation>
        <location evidence="3">Secreted</location>
    </subcellularLocation>
    <subcellularLocation>
        <location evidence="3">Bacterial flagellum</location>
    </subcellularLocation>
</comment>
<keyword evidence="6" id="KW-0282">Flagellum</keyword>
<dbReference type="InterPro" id="IPR042187">
    <property type="entry name" value="Flagellin_C_sub2"/>
</dbReference>
<dbReference type="Gene3D" id="1.20.1330.10">
    <property type="entry name" value="f41 fragment of flagellin, N-terminal domain"/>
    <property type="match status" value="1"/>
</dbReference>
<comment type="similarity">
    <text evidence="1 3">Belongs to the bacterial flagellin family.</text>
</comment>
<keyword evidence="3" id="KW-0964">Secreted</keyword>
<feature type="domain" description="Flagellin N-terminal" evidence="4">
    <location>
        <begin position="9"/>
        <end position="146"/>
    </location>
</feature>
<dbReference type="PANTHER" id="PTHR42792">
    <property type="entry name" value="FLAGELLIN"/>
    <property type="match status" value="1"/>
</dbReference>